<dbReference type="EMBL" id="CP029190">
    <property type="protein sequence ID" value="QES47111.1"/>
    <property type="molecule type" value="Genomic_DNA"/>
</dbReference>
<evidence type="ECO:0000256" key="1">
    <source>
        <dbReference type="SAM" id="Coils"/>
    </source>
</evidence>
<feature type="domain" description="HTH cro/C1-type" evidence="2">
    <location>
        <begin position="24"/>
        <end position="78"/>
    </location>
</feature>
<dbReference type="GO" id="GO:0003677">
    <property type="term" value="F:DNA binding"/>
    <property type="evidence" value="ECO:0007669"/>
    <property type="project" value="InterPro"/>
</dbReference>
<dbReference type="InterPro" id="IPR043917">
    <property type="entry name" value="DUF5753"/>
</dbReference>
<evidence type="ECO:0000259" key="2">
    <source>
        <dbReference type="PROSITE" id="PS50943"/>
    </source>
</evidence>
<organism evidence="3 4">
    <name type="scientific">Streptomyces venezuelae</name>
    <dbReference type="NCBI Taxonomy" id="54571"/>
    <lineage>
        <taxon>Bacteria</taxon>
        <taxon>Bacillati</taxon>
        <taxon>Actinomycetota</taxon>
        <taxon>Actinomycetes</taxon>
        <taxon>Kitasatosporales</taxon>
        <taxon>Streptomycetaceae</taxon>
        <taxon>Streptomyces</taxon>
    </lineage>
</organism>
<keyword evidence="1" id="KW-0175">Coiled coil</keyword>
<dbReference type="OrthoDB" id="4081351at2"/>
<dbReference type="SMART" id="SM00530">
    <property type="entry name" value="HTH_XRE"/>
    <property type="match status" value="1"/>
</dbReference>
<dbReference type="RefSeq" id="WP_150205993.1">
    <property type="nucleotide sequence ID" value="NZ_CP029190.1"/>
</dbReference>
<dbReference type="PROSITE" id="PS50943">
    <property type="entry name" value="HTH_CROC1"/>
    <property type="match status" value="1"/>
</dbReference>
<dbReference type="InterPro" id="IPR010982">
    <property type="entry name" value="Lambda_DNA-bd_dom_sf"/>
</dbReference>
<dbReference type="InterPro" id="IPR001387">
    <property type="entry name" value="Cro/C1-type_HTH"/>
</dbReference>
<dbReference type="AlphaFoldDB" id="A0A5P2D191"/>
<evidence type="ECO:0000313" key="3">
    <source>
        <dbReference type="EMBL" id="QES47111.1"/>
    </source>
</evidence>
<dbReference type="CDD" id="cd00093">
    <property type="entry name" value="HTH_XRE"/>
    <property type="match status" value="1"/>
</dbReference>
<accession>A0A5P2D191</accession>
<dbReference type="SUPFAM" id="SSF47413">
    <property type="entry name" value="lambda repressor-like DNA-binding domains"/>
    <property type="match status" value="1"/>
</dbReference>
<protein>
    <submittedName>
        <fullName evidence="3">XRE family transcriptional regulator</fullName>
    </submittedName>
</protein>
<dbReference type="Gene3D" id="1.10.260.40">
    <property type="entry name" value="lambda repressor-like DNA-binding domains"/>
    <property type="match status" value="1"/>
</dbReference>
<feature type="coiled-coil region" evidence="1">
    <location>
        <begin position="264"/>
        <end position="305"/>
    </location>
</feature>
<sequence>MPVGRSSVSAVGREFAARSLGDELRKHRLNAHMSLVEAADKIRGSSSKLSRLERGESPPKEKDVWDLVRHYRVDEAGQDEIHELLSQVLAEHKGRRRYSDLTPGFLRRLITLEAEAARITVYETHVVPGLLQTRRYSQALVALAVGEQGDQVEVDRYVRVRRDRQALLSKPERPELIAILDESVLYRPVGGFAVMCEQLKWLREIAGENMPRANVRVLRYDHENVGIAPSFPLTHLTFADGGPSELVYLEQMESADYVTTAGPVQRYRSVLDQLMDQAVSLEETLALLDERIAHYEKRLAESDAEL</sequence>
<dbReference type="Proteomes" id="UP000325211">
    <property type="component" value="Chromosome"/>
</dbReference>
<dbReference type="Pfam" id="PF19054">
    <property type="entry name" value="DUF5753"/>
    <property type="match status" value="1"/>
</dbReference>
<reference evidence="3 4" key="1">
    <citation type="submission" date="2018-05" db="EMBL/GenBank/DDBJ databases">
        <title>Streptomyces venezuelae.</title>
        <authorList>
            <person name="Kim W."/>
            <person name="Lee N."/>
            <person name="Cho B.-K."/>
        </authorList>
    </citation>
    <scope>NUCLEOTIDE SEQUENCE [LARGE SCALE GENOMIC DNA]</scope>
    <source>
        <strain evidence="3 4">ATCC 21782</strain>
    </source>
</reference>
<proteinExistence type="predicted"/>
<gene>
    <name evidence="3" type="ORF">DEJ50_03875</name>
</gene>
<dbReference type="Pfam" id="PF13560">
    <property type="entry name" value="HTH_31"/>
    <property type="match status" value="1"/>
</dbReference>
<evidence type="ECO:0000313" key="4">
    <source>
        <dbReference type="Proteomes" id="UP000325211"/>
    </source>
</evidence>
<name>A0A5P2D191_STRVZ</name>